<evidence type="ECO:0000256" key="1">
    <source>
        <dbReference type="ARBA" id="ARBA00010687"/>
    </source>
</evidence>
<feature type="chain" id="PRO_5039762314" description="Arabinogalactan endo-beta-1,4-galactanase" evidence="4">
    <location>
        <begin position="25"/>
        <end position="545"/>
    </location>
</feature>
<dbReference type="GO" id="GO:0045490">
    <property type="term" value="P:pectin catabolic process"/>
    <property type="evidence" value="ECO:0007669"/>
    <property type="project" value="TreeGrafter"/>
</dbReference>
<dbReference type="SUPFAM" id="SSF51445">
    <property type="entry name" value="(Trans)glycosidases"/>
    <property type="match status" value="1"/>
</dbReference>
<dbReference type="InterPro" id="IPR011683">
    <property type="entry name" value="Glyco_hydro_53"/>
</dbReference>
<gene>
    <name evidence="5" type="ORF">J40TS1_27570</name>
</gene>
<keyword evidence="3 4" id="KW-0326">Glycosidase</keyword>
<comment type="caution">
    <text evidence="5">The sequence shown here is derived from an EMBL/GenBank/DDBJ whole genome shotgun (WGS) entry which is preliminary data.</text>
</comment>
<sequence length="545" mass="59863">MRVWLKVIALACVCALFTPMITPAKEAKAAGSFIMGGDVSMLQEVEQRGGKFYDQQVEKDALEILGDYGMNAVRLRLWVDPYDSSGNPYGGGTNDLATTISLAQRAKALGMDVLVDFHFSDFWADPGKQNKPKAWQGLTYSQLLTTVYNYTNSVISQMKAAGVLPEMVQVGNEASSGILWDDGKVGGGIDDFTKLGELMSSAINGINAALSSNEDVEIVLHLDHGGDNNLYTWWFDKIEAENVDYDIIGLTYYPFWHGTMGELAYNLNAISSRYDKDVMIVETAYGFTLDDGDGLGNSFYTAEESIGGYPATVAGQTAYLRDLKEIVADVPNNRGRGIFWWEPTWLPVDGAHWGSEAGKLYNNDTGLLSNPWDNQTLFDFDGNVLSTVSVFSESMPTNLVTNHSFEADGWTTTPTGWNRWAANTASYNAIKVEENGITGSYKLTHWSDAAYEASTYQTLSGLSNGTYTLSAWVLNSGGQNTVQLYAKNYGGAERNVDLPVSATKWVKVKIDNIQVTNGQIEIGVYSNANANNWINLDQVKLYKTN</sequence>
<evidence type="ECO:0000313" key="6">
    <source>
        <dbReference type="Proteomes" id="UP000683139"/>
    </source>
</evidence>
<dbReference type="AlphaFoldDB" id="A0A919YP72"/>
<dbReference type="RefSeq" id="WP_213516027.1">
    <property type="nucleotide sequence ID" value="NZ_BOSE01000004.1"/>
</dbReference>
<evidence type="ECO:0000256" key="2">
    <source>
        <dbReference type="ARBA" id="ARBA00022801"/>
    </source>
</evidence>
<dbReference type="Proteomes" id="UP000683139">
    <property type="component" value="Unassembled WGS sequence"/>
</dbReference>
<dbReference type="GO" id="GO:0015926">
    <property type="term" value="F:glucosidase activity"/>
    <property type="evidence" value="ECO:0007669"/>
    <property type="project" value="InterPro"/>
</dbReference>
<dbReference type="EMBL" id="BOSE01000004">
    <property type="protein sequence ID" value="GIP17115.1"/>
    <property type="molecule type" value="Genomic_DNA"/>
</dbReference>
<keyword evidence="2 4" id="KW-0378">Hydrolase</keyword>
<proteinExistence type="inferred from homology"/>
<evidence type="ECO:0000256" key="4">
    <source>
        <dbReference type="RuleBase" id="RU361192"/>
    </source>
</evidence>
<dbReference type="GO" id="GO:0031218">
    <property type="term" value="F:arabinogalactan endo-1,4-beta-galactosidase activity"/>
    <property type="evidence" value="ECO:0007669"/>
    <property type="project" value="UniProtKB-EC"/>
</dbReference>
<organism evidence="5 6">
    <name type="scientific">Paenibacillus montaniterrae</name>
    <dbReference type="NCBI Taxonomy" id="429341"/>
    <lineage>
        <taxon>Bacteria</taxon>
        <taxon>Bacillati</taxon>
        <taxon>Bacillota</taxon>
        <taxon>Bacilli</taxon>
        <taxon>Bacillales</taxon>
        <taxon>Paenibacillaceae</taxon>
        <taxon>Paenibacillus</taxon>
    </lineage>
</organism>
<name>A0A919YP72_9BACL</name>
<feature type="signal peptide" evidence="4">
    <location>
        <begin position="1"/>
        <end position="24"/>
    </location>
</feature>
<keyword evidence="6" id="KW-1185">Reference proteome</keyword>
<dbReference type="Gene3D" id="2.60.120.260">
    <property type="entry name" value="Galactose-binding domain-like"/>
    <property type="match status" value="1"/>
</dbReference>
<comment type="similarity">
    <text evidence="1 4">Belongs to the glycosyl hydrolase 53 family.</text>
</comment>
<evidence type="ECO:0000313" key="5">
    <source>
        <dbReference type="EMBL" id="GIP17115.1"/>
    </source>
</evidence>
<dbReference type="Gene3D" id="3.20.20.80">
    <property type="entry name" value="Glycosidases"/>
    <property type="match status" value="1"/>
</dbReference>
<dbReference type="Pfam" id="PF07745">
    <property type="entry name" value="Glyco_hydro_53"/>
    <property type="match status" value="1"/>
</dbReference>
<dbReference type="PANTHER" id="PTHR34983:SF2">
    <property type="entry name" value="ENDO-BETA-1,4-GALACTANASE"/>
    <property type="match status" value="1"/>
</dbReference>
<reference evidence="5" key="1">
    <citation type="submission" date="2021-03" db="EMBL/GenBank/DDBJ databases">
        <title>Antimicrobial resistance genes in bacteria isolated from Japanese honey, and their potential for conferring macrolide and lincosamide resistance in the American foulbrood pathogen Paenibacillus larvae.</title>
        <authorList>
            <person name="Okamoto M."/>
            <person name="Kumagai M."/>
            <person name="Kanamori H."/>
            <person name="Takamatsu D."/>
        </authorList>
    </citation>
    <scope>NUCLEOTIDE SEQUENCE</scope>
    <source>
        <strain evidence="5">J40TS1</strain>
    </source>
</reference>
<dbReference type="EC" id="3.2.1.89" evidence="4"/>
<evidence type="ECO:0000256" key="3">
    <source>
        <dbReference type="ARBA" id="ARBA00023295"/>
    </source>
</evidence>
<protein>
    <recommendedName>
        <fullName evidence="4">Arabinogalactan endo-beta-1,4-galactanase</fullName>
        <ecNumber evidence="4">3.2.1.89</ecNumber>
    </recommendedName>
</protein>
<accession>A0A919YP72</accession>
<dbReference type="InterPro" id="IPR017853">
    <property type="entry name" value="GH"/>
</dbReference>
<dbReference type="PANTHER" id="PTHR34983">
    <property type="entry name" value="ARABINOGALACTAN ENDO-BETA-1,4-GALACTANASE A"/>
    <property type="match status" value="1"/>
</dbReference>
<keyword evidence="4" id="KW-0732">Signal</keyword>
<comment type="catalytic activity">
    <reaction evidence="4">
        <text>The enzyme specifically hydrolyzes (1-&gt;4)-beta-D-galactosidic linkages in type I arabinogalactans.</text>
        <dbReference type="EC" id="3.2.1.89"/>
    </reaction>
</comment>